<evidence type="ECO:0000313" key="2">
    <source>
        <dbReference type="Proteomes" id="UP000283530"/>
    </source>
</evidence>
<organism evidence="1 2">
    <name type="scientific">Cinnamomum micranthum f. kanehirae</name>
    <dbReference type="NCBI Taxonomy" id="337451"/>
    <lineage>
        <taxon>Eukaryota</taxon>
        <taxon>Viridiplantae</taxon>
        <taxon>Streptophyta</taxon>
        <taxon>Embryophyta</taxon>
        <taxon>Tracheophyta</taxon>
        <taxon>Spermatophyta</taxon>
        <taxon>Magnoliopsida</taxon>
        <taxon>Magnoliidae</taxon>
        <taxon>Laurales</taxon>
        <taxon>Lauraceae</taxon>
        <taxon>Cinnamomum</taxon>
    </lineage>
</organism>
<sequence>MVGQHPTFSAKPYTVPCCSDNGTWIRSDLQSKHKSPFFFLCCTSISNQDPIQDDQIHNHRAPLETDLDQPISTAIQHLIRDQERGPPSIWALIPIKMLHRKYQEKIGNKNMEHFIGQLVQLTAYS</sequence>
<protein>
    <submittedName>
        <fullName evidence="1">Uncharacterized protein</fullName>
    </submittedName>
</protein>
<dbReference type="AlphaFoldDB" id="A0A443P6C1"/>
<evidence type="ECO:0000313" key="1">
    <source>
        <dbReference type="EMBL" id="RWR86305.1"/>
    </source>
</evidence>
<reference evidence="1 2" key="1">
    <citation type="journal article" date="2019" name="Nat. Plants">
        <title>Stout camphor tree genome fills gaps in understanding of flowering plant genome evolution.</title>
        <authorList>
            <person name="Chaw S.M."/>
            <person name="Liu Y.C."/>
            <person name="Wu Y.W."/>
            <person name="Wang H.Y."/>
            <person name="Lin C.I."/>
            <person name="Wu C.S."/>
            <person name="Ke H.M."/>
            <person name="Chang L.Y."/>
            <person name="Hsu C.Y."/>
            <person name="Yang H.T."/>
            <person name="Sudianto E."/>
            <person name="Hsu M.H."/>
            <person name="Wu K.P."/>
            <person name="Wang L.N."/>
            <person name="Leebens-Mack J.H."/>
            <person name="Tsai I.J."/>
        </authorList>
    </citation>
    <scope>NUCLEOTIDE SEQUENCE [LARGE SCALE GENOMIC DNA]</scope>
    <source>
        <strain evidence="2">cv. Chaw 1501</strain>
        <tissue evidence="1">Young leaves</tissue>
    </source>
</reference>
<dbReference type="Proteomes" id="UP000283530">
    <property type="component" value="Unassembled WGS sequence"/>
</dbReference>
<keyword evidence="2" id="KW-1185">Reference proteome</keyword>
<gene>
    <name evidence="1" type="ORF">CKAN_01519700</name>
</gene>
<accession>A0A443P6C1</accession>
<dbReference type="EMBL" id="QPKB01000006">
    <property type="protein sequence ID" value="RWR86305.1"/>
    <property type="molecule type" value="Genomic_DNA"/>
</dbReference>
<proteinExistence type="predicted"/>
<name>A0A443P6C1_9MAGN</name>
<comment type="caution">
    <text evidence="1">The sequence shown here is derived from an EMBL/GenBank/DDBJ whole genome shotgun (WGS) entry which is preliminary data.</text>
</comment>